<comment type="caution">
    <text evidence="1">The sequence shown here is derived from an EMBL/GenBank/DDBJ whole genome shotgun (WGS) entry which is preliminary data.</text>
</comment>
<dbReference type="AlphaFoldDB" id="A0A0M0GER2"/>
<dbReference type="PATRIC" id="fig|1459.3.peg.3177"/>
<keyword evidence="2" id="KW-1185">Reference proteome</keyword>
<dbReference type="EMBL" id="LGUF01000007">
    <property type="protein sequence ID" value="KON87952.1"/>
    <property type="molecule type" value="Genomic_DNA"/>
</dbReference>
<reference evidence="2" key="1">
    <citation type="submission" date="2015-07" db="EMBL/GenBank/DDBJ databases">
        <title>Fjat-10036 dsm4.</title>
        <authorList>
            <person name="Liu B."/>
            <person name="Wang J."/>
            <person name="Zhu Y."/>
            <person name="Liu G."/>
            <person name="Chen Q."/>
            <person name="Chen Z."/>
            <person name="Lan J."/>
            <person name="Che J."/>
            <person name="Ge C."/>
            <person name="Shi H."/>
            <person name="Pan Z."/>
            <person name="Liu X."/>
        </authorList>
    </citation>
    <scope>NUCLEOTIDE SEQUENCE [LARGE SCALE GENOMIC DNA]</scope>
    <source>
        <strain evidence="2">DSM 4</strain>
    </source>
</reference>
<proteinExistence type="predicted"/>
<organism evidence="1 2">
    <name type="scientific">Sporosarcina globispora</name>
    <name type="common">Bacillus globisporus</name>
    <dbReference type="NCBI Taxonomy" id="1459"/>
    <lineage>
        <taxon>Bacteria</taxon>
        <taxon>Bacillati</taxon>
        <taxon>Bacillota</taxon>
        <taxon>Bacilli</taxon>
        <taxon>Bacillales</taxon>
        <taxon>Caryophanaceae</taxon>
        <taxon>Sporosarcina</taxon>
    </lineage>
</organism>
<sequence length="67" mass="7437">MIEGLVEMKIAVLLRKTETNSLFRKALLKISAIKGEELYLCSGTHTQITNDPMFLKSVSHGFKGIKG</sequence>
<gene>
    <name evidence="1" type="ORF">AF332_14705</name>
</gene>
<evidence type="ECO:0000313" key="1">
    <source>
        <dbReference type="EMBL" id="KON87952.1"/>
    </source>
</evidence>
<name>A0A0M0GER2_SPOGL</name>
<accession>A0A0M0GER2</accession>
<protein>
    <submittedName>
        <fullName evidence="1">Uncharacterized protein</fullName>
    </submittedName>
</protein>
<dbReference type="Proteomes" id="UP000037109">
    <property type="component" value="Unassembled WGS sequence"/>
</dbReference>
<evidence type="ECO:0000313" key="2">
    <source>
        <dbReference type="Proteomes" id="UP000037109"/>
    </source>
</evidence>